<dbReference type="PANTHER" id="PTHR41299">
    <property type="entry name" value="THIAMINE PYROPHOSPHOKINASE"/>
    <property type="match status" value="1"/>
</dbReference>
<comment type="caution">
    <text evidence="7">The sequence shown here is derived from an EMBL/GenBank/DDBJ whole genome shotgun (WGS) entry which is preliminary data.</text>
</comment>
<dbReference type="SUPFAM" id="SSF63862">
    <property type="entry name" value="Thiamin pyrophosphokinase, substrate-binding domain"/>
    <property type="match status" value="1"/>
</dbReference>
<evidence type="ECO:0000256" key="4">
    <source>
        <dbReference type="ARBA" id="ARBA00022840"/>
    </source>
</evidence>
<protein>
    <recommendedName>
        <fullName evidence="5">Thiamine diphosphokinase</fullName>
        <ecNumber evidence="5">2.7.6.2</ecNumber>
    </recommendedName>
</protein>
<evidence type="ECO:0000259" key="6">
    <source>
        <dbReference type="SMART" id="SM00983"/>
    </source>
</evidence>
<dbReference type="RefSeq" id="WP_307474555.1">
    <property type="nucleotide sequence ID" value="NZ_JAUSUB010000007.1"/>
</dbReference>
<dbReference type="SUPFAM" id="SSF63999">
    <property type="entry name" value="Thiamin pyrophosphokinase, catalytic domain"/>
    <property type="match status" value="1"/>
</dbReference>
<evidence type="ECO:0000256" key="5">
    <source>
        <dbReference type="NCBIfam" id="TIGR01378"/>
    </source>
</evidence>
<sequence>MIINILAAGPTENLADLENYQTEDDRWVGVDKGAMILLSKDIQPIMAFGDFDSVSKNEMDKIKQGVSQLNRFKPEKDETDMELALNWALQQEPDLIRLFGATGGRLDHFFANVQLLVKPVLQQQAIPIEIIDDKNILYIKNPGEYSIGKNSLHPYISFIPMTMAVEALTLTGFKYPLTNRHIPFGSTLCISNELLDDCGTFSFTEGILLVIRSKD</sequence>
<dbReference type="CDD" id="cd07995">
    <property type="entry name" value="TPK"/>
    <property type="match status" value="1"/>
</dbReference>
<dbReference type="SMART" id="SM00983">
    <property type="entry name" value="TPK_B1_binding"/>
    <property type="match status" value="1"/>
</dbReference>
<dbReference type="Pfam" id="PF04263">
    <property type="entry name" value="TPK_catalytic"/>
    <property type="match status" value="1"/>
</dbReference>
<dbReference type="InterPro" id="IPR053149">
    <property type="entry name" value="TPK"/>
</dbReference>
<dbReference type="NCBIfam" id="TIGR01378">
    <property type="entry name" value="thi_PPkinase"/>
    <property type="match status" value="1"/>
</dbReference>
<keyword evidence="2" id="KW-0547">Nucleotide-binding</keyword>
<dbReference type="InterPro" id="IPR036371">
    <property type="entry name" value="TPK_B1-bd_sf"/>
</dbReference>
<keyword evidence="4" id="KW-0067">ATP-binding</keyword>
<dbReference type="InterPro" id="IPR007371">
    <property type="entry name" value="TPK_catalytic"/>
</dbReference>
<gene>
    <name evidence="7" type="ORF">J2S17_002154</name>
</gene>
<name>A0ABU0AG94_9BACI</name>
<keyword evidence="1 7" id="KW-0808">Transferase</keyword>
<feature type="domain" description="Thiamin pyrophosphokinase thiamin-binding" evidence="6">
    <location>
        <begin position="143"/>
        <end position="209"/>
    </location>
</feature>
<keyword evidence="3" id="KW-0418">Kinase</keyword>
<dbReference type="EC" id="2.7.6.2" evidence="5"/>
<dbReference type="EMBL" id="JAUSUB010000007">
    <property type="protein sequence ID" value="MDQ0270279.1"/>
    <property type="molecule type" value="Genomic_DNA"/>
</dbReference>
<dbReference type="InterPro" id="IPR006282">
    <property type="entry name" value="Thi_PPkinase"/>
</dbReference>
<dbReference type="InterPro" id="IPR036759">
    <property type="entry name" value="TPK_catalytic_sf"/>
</dbReference>
<evidence type="ECO:0000256" key="3">
    <source>
        <dbReference type="ARBA" id="ARBA00022777"/>
    </source>
</evidence>
<organism evidence="7 8">
    <name type="scientific">Cytobacillus purgationiresistens</name>
    <dbReference type="NCBI Taxonomy" id="863449"/>
    <lineage>
        <taxon>Bacteria</taxon>
        <taxon>Bacillati</taxon>
        <taxon>Bacillota</taxon>
        <taxon>Bacilli</taxon>
        <taxon>Bacillales</taxon>
        <taxon>Bacillaceae</taxon>
        <taxon>Cytobacillus</taxon>
    </lineage>
</organism>
<evidence type="ECO:0000313" key="8">
    <source>
        <dbReference type="Proteomes" id="UP001238088"/>
    </source>
</evidence>
<evidence type="ECO:0000256" key="2">
    <source>
        <dbReference type="ARBA" id="ARBA00022741"/>
    </source>
</evidence>
<evidence type="ECO:0000313" key="7">
    <source>
        <dbReference type="EMBL" id="MDQ0270279.1"/>
    </source>
</evidence>
<proteinExistence type="predicted"/>
<dbReference type="Proteomes" id="UP001238088">
    <property type="component" value="Unassembled WGS sequence"/>
</dbReference>
<dbReference type="GO" id="GO:0004788">
    <property type="term" value="F:thiamine diphosphokinase activity"/>
    <property type="evidence" value="ECO:0007669"/>
    <property type="project" value="UniProtKB-EC"/>
</dbReference>
<dbReference type="InterPro" id="IPR007373">
    <property type="entry name" value="Thiamin_PyroPKinase_B1-bd"/>
</dbReference>
<accession>A0ABU0AG94</accession>
<dbReference type="Gene3D" id="3.40.50.10240">
    <property type="entry name" value="Thiamin pyrophosphokinase, catalytic domain"/>
    <property type="match status" value="1"/>
</dbReference>
<dbReference type="PANTHER" id="PTHR41299:SF1">
    <property type="entry name" value="THIAMINE PYROPHOSPHOKINASE"/>
    <property type="match status" value="1"/>
</dbReference>
<evidence type="ECO:0000256" key="1">
    <source>
        <dbReference type="ARBA" id="ARBA00022679"/>
    </source>
</evidence>
<reference evidence="7 8" key="1">
    <citation type="submission" date="2023-07" db="EMBL/GenBank/DDBJ databases">
        <title>Genomic Encyclopedia of Type Strains, Phase IV (KMG-IV): sequencing the most valuable type-strain genomes for metagenomic binning, comparative biology and taxonomic classification.</title>
        <authorList>
            <person name="Goeker M."/>
        </authorList>
    </citation>
    <scope>NUCLEOTIDE SEQUENCE [LARGE SCALE GENOMIC DNA]</scope>
    <source>
        <strain evidence="7 8">DSM 23494</strain>
    </source>
</reference>
<dbReference type="Pfam" id="PF04265">
    <property type="entry name" value="TPK_B1_binding"/>
    <property type="match status" value="1"/>
</dbReference>
<keyword evidence="8" id="KW-1185">Reference proteome</keyword>